<name>A0ABN8KWC1_9BACI</name>
<dbReference type="Gene3D" id="1.10.357.10">
    <property type="entry name" value="Tetracycline Repressor, domain 2"/>
    <property type="match status" value="1"/>
</dbReference>
<dbReference type="EMBL" id="CALBWS010000029">
    <property type="protein sequence ID" value="CAH2716593.1"/>
    <property type="molecule type" value="Genomic_DNA"/>
</dbReference>
<dbReference type="PANTHER" id="PTHR43479">
    <property type="entry name" value="ACREF/ENVCD OPERON REPRESSOR-RELATED"/>
    <property type="match status" value="1"/>
</dbReference>
<feature type="domain" description="HTH tetR-type" evidence="4">
    <location>
        <begin position="1"/>
        <end position="61"/>
    </location>
</feature>
<protein>
    <recommendedName>
        <fullName evidence="4">HTH tetR-type domain-containing protein</fullName>
    </recommendedName>
</protein>
<organism evidence="5 6">
    <name type="scientific">Neobacillus rhizosphaerae</name>
    <dbReference type="NCBI Taxonomy" id="2880965"/>
    <lineage>
        <taxon>Bacteria</taxon>
        <taxon>Bacillati</taxon>
        <taxon>Bacillota</taxon>
        <taxon>Bacilli</taxon>
        <taxon>Bacillales</taxon>
        <taxon>Bacillaceae</taxon>
        <taxon>Neobacillus</taxon>
    </lineage>
</organism>
<dbReference type="InterPro" id="IPR001647">
    <property type="entry name" value="HTH_TetR"/>
</dbReference>
<evidence type="ECO:0000313" key="6">
    <source>
        <dbReference type="Proteomes" id="UP000838308"/>
    </source>
</evidence>
<evidence type="ECO:0000256" key="3">
    <source>
        <dbReference type="PROSITE-ProRule" id="PRU00335"/>
    </source>
</evidence>
<accession>A0ABN8KWC1</accession>
<gene>
    <name evidence="5" type="ORF">BACCIP111895_03780</name>
</gene>
<dbReference type="PRINTS" id="PR00455">
    <property type="entry name" value="HTHTETR"/>
</dbReference>
<dbReference type="Gene3D" id="1.10.10.60">
    <property type="entry name" value="Homeodomain-like"/>
    <property type="match status" value="1"/>
</dbReference>
<dbReference type="RefSeq" id="WP_248736845.1">
    <property type="nucleotide sequence ID" value="NZ_CALBWS010000029.1"/>
</dbReference>
<keyword evidence="2 3" id="KW-0238">DNA-binding</keyword>
<feature type="DNA-binding region" description="H-T-H motif" evidence="3">
    <location>
        <begin position="24"/>
        <end position="43"/>
    </location>
</feature>
<dbReference type="PROSITE" id="PS50977">
    <property type="entry name" value="HTH_TETR_2"/>
    <property type="match status" value="1"/>
</dbReference>
<evidence type="ECO:0000256" key="2">
    <source>
        <dbReference type="ARBA" id="ARBA00023125"/>
    </source>
</evidence>
<evidence type="ECO:0000313" key="5">
    <source>
        <dbReference type="EMBL" id="CAH2716593.1"/>
    </source>
</evidence>
<sequence>MIKKQLIMEKALELFAKQGFEATSVQQITEHCGISKGAFYLSFKSKDELILALINHFMMQFISEIDYIVRNTNDDKELLYKFYYATFDSFHKHSDFAKILMKEQGQSINKELILKMHYYDRLFETVILSMIERLYGKEVKQTKYDLIYCIKGFMNTYSTLFLFSNVPLDVNKLSKSLVEKTNLLARHTTVPFISQELFQMFNHPMNEEGTKKEQILEIMEQKIKEMVEPIEKESLILLKEQLLEPTLSPAIVKGLLENIRNHPHCKWISYLLRGYFKL</sequence>
<evidence type="ECO:0000256" key="1">
    <source>
        <dbReference type="ARBA" id="ARBA00022491"/>
    </source>
</evidence>
<dbReference type="PANTHER" id="PTHR43479:SF22">
    <property type="entry name" value="TRANSCRIPTIONAL REGULATOR, TETR FAMILY"/>
    <property type="match status" value="1"/>
</dbReference>
<keyword evidence="1" id="KW-0678">Repressor</keyword>
<proteinExistence type="predicted"/>
<dbReference type="InterPro" id="IPR009057">
    <property type="entry name" value="Homeodomain-like_sf"/>
</dbReference>
<comment type="caution">
    <text evidence="5">The sequence shown here is derived from an EMBL/GenBank/DDBJ whole genome shotgun (WGS) entry which is preliminary data.</text>
</comment>
<dbReference type="Proteomes" id="UP000838308">
    <property type="component" value="Unassembled WGS sequence"/>
</dbReference>
<evidence type="ECO:0000259" key="4">
    <source>
        <dbReference type="PROSITE" id="PS50977"/>
    </source>
</evidence>
<dbReference type="InterPro" id="IPR050624">
    <property type="entry name" value="HTH-type_Tx_Regulator"/>
</dbReference>
<dbReference type="Pfam" id="PF00440">
    <property type="entry name" value="TetR_N"/>
    <property type="match status" value="1"/>
</dbReference>
<dbReference type="SUPFAM" id="SSF46689">
    <property type="entry name" value="Homeodomain-like"/>
    <property type="match status" value="1"/>
</dbReference>
<reference evidence="5" key="1">
    <citation type="submission" date="2022-04" db="EMBL/GenBank/DDBJ databases">
        <authorList>
            <person name="Criscuolo A."/>
        </authorList>
    </citation>
    <scope>NUCLEOTIDE SEQUENCE</scope>
    <source>
        <strain evidence="5">CIP111895</strain>
    </source>
</reference>
<keyword evidence="6" id="KW-1185">Reference proteome</keyword>